<evidence type="ECO:0000313" key="2">
    <source>
        <dbReference type="Proteomes" id="UP000422764"/>
    </source>
</evidence>
<accession>A0A6I6EZI8</accession>
<evidence type="ECO:0000313" key="1">
    <source>
        <dbReference type="EMBL" id="QGU93997.1"/>
    </source>
</evidence>
<dbReference type="Proteomes" id="UP000422764">
    <property type="component" value="Chromosome"/>
</dbReference>
<organism evidence="1 2">
    <name type="scientific">Clostridium bovifaecis</name>
    <dbReference type="NCBI Taxonomy" id="2184719"/>
    <lineage>
        <taxon>Bacteria</taxon>
        <taxon>Bacillati</taxon>
        <taxon>Bacillota</taxon>
        <taxon>Clostridia</taxon>
        <taxon>Eubacteriales</taxon>
        <taxon>Clostridiaceae</taxon>
        <taxon>Clostridium</taxon>
    </lineage>
</organism>
<sequence length="123" mass="13565">MANIAVESGLHEYANYLRNSGYTVEEFHGDMKNNSSFFNRFDAIVTSKTDDNAFDLEDEITSSSVINSDLLNIQGGLSTHYAVNTGLLNENAFGLRRHSSVPTIYANERTPEQVKDAIDAALS</sequence>
<dbReference type="Pfam" id="PF03698">
    <property type="entry name" value="UPF0180"/>
    <property type="match status" value="1"/>
</dbReference>
<dbReference type="EMBL" id="CP046522">
    <property type="protein sequence ID" value="QGU93997.1"/>
    <property type="molecule type" value="Genomic_DNA"/>
</dbReference>
<protein>
    <submittedName>
        <fullName evidence="1">Uncharacterized protein</fullName>
    </submittedName>
</protein>
<gene>
    <name evidence="1" type="ORF">GOM49_01580</name>
</gene>
<proteinExistence type="predicted"/>
<dbReference type="AlphaFoldDB" id="A0A6I6EZI8"/>
<reference evidence="1 2" key="1">
    <citation type="submission" date="2019-12" db="EMBL/GenBank/DDBJ databases">
        <title>Genome sequenceing of Clostridium bovifaecis.</title>
        <authorList>
            <person name="Yao Y."/>
        </authorList>
    </citation>
    <scope>NUCLEOTIDE SEQUENCE [LARGE SCALE GENOMIC DNA]</scope>
    <source>
        <strain evidence="1 2">BXX</strain>
    </source>
</reference>
<name>A0A6I6EZI8_9CLOT</name>
<dbReference type="InterPro" id="IPR005370">
    <property type="entry name" value="UPF0180"/>
</dbReference>
<keyword evidence="2" id="KW-1185">Reference proteome</keyword>